<dbReference type="CDD" id="cd15049">
    <property type="entry name" value="7tmA_mAChR"/>
    <property type="match status" value="1"/>
</dbReference>
<evidence type="ECO:0000256" key="8">
    <source>
        <dbReference type="ARBA" id="ARBA00034104"/>
    </source>
</evidence>
<evidence type="ECO:0000256" key="4">
    <source>
        <dbReference type="ARBA" id="ARBA00023040"/>
    </source>
</evidence>
<gene>
    <name evidence="14" type="primary">LOC109479226</name>
</gene>
<feature type="transmembrane region" description="Helical" evidence="11">
    <location>
        <begin position="238"/>
        <end position="261"/>
    </location>
</feature>
<keyword evidence="2 9" id="KW-0812">Transmembrane</keyword>
<dbReference type="InterPro" id="IPR000276">
    <property type="entry name" value="GPCR_Rhodpsn"/>
</dbReference>
<keyword evidence="7 9" id="KW-0807">Transducer</keyword>
<dbReference type="InterPro" id="IPR017452">
    <property type="entry name" value="GPCR_Rhodpsn_7TM"/>
</dbReference>
<dbReference type="GO" id="GO:0007187">
    <property type="term" value="P:G protein-coupled receptor signaling pathway, coupled to cyclic nucleotide second messenger"/>
    <property type="evidence" value="ECO:0007669"/>
    <property type="project" value="TreeGrafter"/>
</dbReference>
<dbReference type="InterPro" id="IPR000995">
    <property type="entry name" value="Musac_Ach_rcpt"/>
</dbReference>
<dbReference type="GO" id="GO:0004993">
    <property type="term" value="F:G protein-coupled serotonin receptor activity"/>
    <property type="evidence" value="ECO:0007669"/>
    <property type="project" value="TreeGrafter"/>
</dbReference>
<dbReference type="GO" id="GO:0016907">
    <property type="term" value="F:G protein-coupled acetylcholine receptor activity"/>
    <property type="evidence" value="ECO:0007669"/>
    <property type="project" value="InterPro"/>
</dbReference>
<dbReference type="Gene3D" id="1.20.1070.10">
    <property type="entry name" value="Rhodopsin 7-helix transmembrane proteins"/>
    <property type="match status" value="2"/>
</dbReference>
<dbReference type="PANTHER" id="PTHR24247:SF265">
    <property type="entry name" value="MUSCARINIC ACETYLCHOLINE RECEPTOR DM1"/>
    <property type="match status" value="1"/>
</dbReference>
<feature type="transmembrane region" description="Helical" evidence="11">
    <location>
        <begin position="193"/>
        <end position="218"/>
    </location>
</feature>
<evidence type="ECO:0000256" key="6">
    <source>
        <dbReference type="ARBA" id="ARBA00023170"/>
    </source>
</evidence>
<feature type="transmembrane region" description="Helical" evidence="11">
    <location>
        <begin position="76"/>
        <end position="101"/>
    </location>
</feature>
<dbReference type="RefSeq" id="XP_019636705.1">
    <property type="nucleotide sequence ID" value="XM_019781146.1"/>
</dbReference>
<evidence type="ECO:0000256" key="7">
    <source>
        <dbReference type="ARBA" id="ARBA00023224"/>
    </source>
</evidence>
<evidence type="ECO:0000256" key="11">
    <source>
        <dbReference type="SAM" id="Phobius"/>
    </source>
</evidence>
<organism evidence="13 14">
    <name type="scientific">Branchiostoma belcheri</name>
    <name type="common">Amphioxus</name>
    <dbReference type="NCBI Taxonomy" id="7741"/>
    <lineage>
        <taxon>Eukaryota</taxon>
        <taxon>Metazoa</taxon>
        <taxon>Chordata</taxon>
        <taxon>Cephalochordata</taxon>
        <taxon>Leptocardii</taxon>
        <taxon>Amphioxiformes</taxon>
        <taxon>Branchiostomatidae</taxon>
        <taxon>Branchiostoma</taxon>
    </lineage>
</organism>
<feature type="transmembrane region" description="Helical" evidence="11">
    <location>
        <begin position="113"/>
        <end position="139"/>
    </location>
</feature>
<accession>A0A6P4Z5E5</accession>
<evidence type="ECO:0000256" key="10">
    <source>
        <dbReference type="SAM" id="MobiDB-lite"/>
    </source>
</evidence>
<evidence type="ECO:0000256" key="9">
    <source>
        <dbReference type="RuleBase" id="RU000688"/>
    </source>
</evidence>
<keyword evidence="6 9" id="KW-0675">Receptor</keyword>
<keyword evidence="1" id="KW-1003">Cell membrane</keyword>
<protein>
    <submittedName>
        <fullName evidence="14">Muscarinic acetylcholine receptor M1-like</fullName>
    </submittedName>
</protein>
<dbReference type="AlphaFoldDB" id="A0A6P4Z5E5"/>
<feature type="transmembrane region" description="Helical" evidence="11">
    <location>
        <begin position="570"/>
        <end position="588"/>
    </location>
</feature>
<proteinExistence type="inferred from homology"/>
<feature type="compositionally biased region" description="Pro residues" evidence="10">
    <location>
        <begin position="472"/>
        <end position="483"/>
    </location>
</feature>
<dbReference type="Proteomes" id="UP000515135">
    <property type="component" value="Unplaced"/>
</dbReference>
<sequence>MAFPTIPPPGPDYTTLLYGTEVVPVVYDAVNGTPVWSTSGTFNISCGNESTTLPAECNVTTAPPLDPLGGHQVWEVVLICLLTCSLSIMTVGGNILVFVSFRVNRQLHTVNNYFLLSLAVADTLIGLLSMNLYTVYMVMGRWALGPAICDLYLTVDYVSSNASVMNLCVISFDRYFSITRPLTYRAKRTPKRAAWLIALAWVTSVLVWAPLIVGWQYIVGGRNVPENECYIQFIEDSVYVNYLTIAVAFYIPVIIMCTLYYRIYRETQERQKNLLELQGNTSTRTSTRFRNTSTMSTTSFLTNSTIKSTLSTSTIKSTTSVGSSISREPIALSSIEEGSTSSSPPRSKRFSLLCKCCAGKSSEDNDSTRDNSNFSTPTDHAKVLMSAGCSSFVDKTAGPAMEMRHMSLSVPNGKAHRLTPPKTEHPASRYRIVIKLPDESSTDPDDQKPTITMTPDSDDSDDNLELKDMTPSPRPSPEQPAKPLPSAAALAASRPKLSAAQLWKRAAENTTRTKLKSDRARKISMVLKEKKAAKMLSAILLAFIITWLPYSVTVLFKPFYKVPTTVWNVGYWLCYVNSTINPWCYALCNRTFRKTFKDILVCRVKKQNFRQLQSKRLY</sequence>
<evidence type="ECO:0000256" key="5">
    <source>
        <dbReference type="ARBA" id="ARBA00023136"/>
    </source>
</evidence>
<evidence type="ECO:0000256" key="2">
    <source>
        <dbReference type="ARBA" id="ARBA00022692"/>
    </source>
</evidence>
<evidence type="ECO:0000313" key="14">
    <source>
        <dbReference type="RefSeq" id="XP_019636705.1"/>
    </source>
</evidence>
<keyword evidence="4 9" id="KW-0297">G-protein coupled receptor</keyword>
<feature type="region of interest" description="Disordered" evidence="10">
    <location>
        <begin position="436"/>
        <end position="490"/>
    </location>
</feature>
<dbReference type="PROSITE" id="PS50262">
    <property type="entry name" value="G_PROTEIN_RECEP_F1_2"/>
    <property type="match status" value="1"/>
</dbReference>
<keyword evidence="3 11" id="KW-1133">Transmembrane helix</keyword>
<dbReference type="SUPFAM" id="SSF81321">
    <property type="entry name" value="Family A G protein-coupled receptor-like"/>
    <property type="match status" value="1"/>
</dbReference>
<evidence type="ECO:0000313" key="13">
    <source>
        <dbReference type="Proteomes" id="UP000515135"/>
    </source>
</evidence>
<dbReference type="GO" id="GO:0045211">
    <property type="term" value="C:postsynaptic membrane"/>
    <property type="evidence" value="ECO:0007669"/>
    <property type="project" value="UniProtKB-SubCell"/>
</dbReference>
<name>A0A6P4Z5E5_BRABE</name>
<comment type="subcellular location">
    <subcellularLocation>
        <location evidence="8">Postsynaptic cell membrane</location>
        <topology evidence="8">Multi-pass membrane protein</topology>
    </subcellularLocation>
</comment>
<dbReference type="KEGG" id="bbel:109479226"/>
<evidence type="ECO:0000256" key="3">
    <source>
        <dbReference type="ARBA" id="ARBA00022989"/>
    </source>
</evidence>
<dbReference type="FunFam" id="1.20.1070.10:FF:000764">
    <property type="entry name" value="Muscarinic acetylcholine receptor"/>
    <property type="match status" value="1"/>
</dbReference>
<dbReference type="PRINTS" id="PR00237">
    <property type="entry name" value="GPCRRHODOPSN"/>
</dbReference>
<feature type="transmembrane region" description="Helical" evidence="11">
    <location>
        <begin position="151"/>
        <end position="172"/>
    </location>
</feature>
<comment type="similarity">
    <text evidence="9">Belongs to the G-protein coupled receptor 1 family.</text>
</comment>
<keyword evidence="13" id="KW-1185">Reference proteome</keyword>
<feature type="domain" description="G-protein coupled receptors family 1 profile" evidence="12">
    <location>
        <begin position="93"/>
        <end position="585"/>
    </location>
</feature>
<evidence type="ECO:0000256" key="1">
    <source>
        <dbReference type="ARBA" id="ARBA00022475"/>
    </source>
</evidence>
<dbReference type="OrthoDB" id="10071887at2759"/>
<dbReference type="PRINTS" id="PR00243">
    <property type="entry name" value="MUSCARINICR"/>
</dbReference>
<dbReference type="Pfam" id="PF00001">
    <property type="entry name" value="7tm_1"/>
    <property type="match status" value="1"/>
</dbReference>
<dbReference type="PROSITE" id="PS00237">
    <property type="entry name" value="G_PROTEIN_RECEP_F1_1"/>
    <property type="match status" value="1"/>
</dbReference>
<evidence type="ECO:0000259" key="12">
    <source>
        <dbReference type="PROSITE" id="PS50262"/>
    </source>
</evidence>
<keyword evidence="5 11" id="KW-0472">Membrane</keyword>
<dbReference type="GO" id="GO:0030425">
    <property type="term" value="C:dendrite"/>
    <property type="evidence" value="ECO:0007669"/>
    <property type="project" value="TreeGrafter"/>
</dbReference>
<dbReference type="PANTHER" id="PTHR24247">
    <property type="entry name" value="5-HYDROXYTRYPTAMINE RECEPTOR"/>
    <property type="match status" value="1"/>
</dbReference>
<dbReference type="GO" id="GO:0007197">
    <property type="term" value="P:adenylate cyclase-inhibiting G protein-coupled acetylcholine receptor signaling pathway"/>
    <property type="evidence" value="ECO:0007669"/>
    <property type="project" value="TreeGrafter"/>
</dbReference>
<reference evidence="14" key="1">
    <citation type="submission" date="2025-08" db="UniProtKB">
        <authorList>
            <consortium name="RefSeq"/>
        </authorList>
    </citation>
    <scope>IDENTIFICATION</scope>
    <source>
        <tissue evidence="14">Gonad</tissue>
    </source>
</reference>
<feature type="transmembrane region" description="Helical" evidence="11">
    <location>
        <begin position="532"/>
        <end position="550"/>
    </location>
</feature>
<feature type="region of interest" description="Disordered" evidence="10">
    <location>
        <begin position="411"/>
        <end position="430"/>
    </location>
</feature>
<dbReference type="GeneID" id="109479226"/>